<evidence type="ECO:0000313" key="3">
    <source>
        <dbReference type="RefSeq" id="XP_020982598.1"/>
    </source>
</evidence>
<gene>
    <name evidence="3 4" type="primary">LOC110273839</name>
</gene>
<feature type="transmembrane region" description="Helical" evidence="1">
    <location>
        <begin position="389"/>
        <end position="410"/>
    </location>
</feature>
<evidence type="ECO:0000313" key="4">
    <source>
        <dbReference type="RefSeq" id="XP_052107656.1"/>
    </source>
</evidence>
<reference evidence="2" key="1">
    <citation type="journal article" date="2016" name="Nat. Genet.">
        <title>The genome sequences of Arachis duranensis and Arachis ipaensis, the diploid ancestors of cultivated peanut.</title>
        <authorList>
            <person name="Bertioli D.J."/>
            <person name="Cannon S.B."/>
            <person name="Froenicke L."/>
            <person name="Huang G."/>
            <person name="Farmer A.D."/>
            <person name="Cannon E.K."/>
            <person name="Liu X."/>
            <person name="Gao D."/>
            <person name="Clevenger J."/>
            <person name="Dash S."/>
            <person name="Ren L."/>
            <person name="Moretzsohn M.C."/>
            <person name="Shirasawa K."/>
            <person name="Huang W."/>
            <person name="Vidigal B."/>
            <person name="Abernathy B."/>
            <person name="Chu Y."/>
            <person name="Niederhuth C.E."/>
            <person name="Umale P."/>
            <person name="Araujo A.C."/>
            <person name="Kozik A."/>
            <person name="Kim K.D."/>
            <person name="Burow M.D."/>
            <person name="Varshney R.K."/>
            <person name="Wang X."/>
            <person name="Zhang X."/>
            <person name="Barkley N."/>
            <person name="Guimaraes P.M."/>
            <person name="Isobe S."/>
            <person name="Guo B."/>
            <person name="Liao B."/>
            <person name="Stalker H.T."/>
            <person name="Schmitz R.J."/>
            <person name="Scheffler B.E."/>
            <person name="Leal-Bertioli S.C."/>
            <person name="Xun X."/>
            <person name="Jackson S.A."/>
            <person name="Michelmore R."/>
            <person name="Ozias-Akins P."/>
        </authorList>
    </citation>
    <scope>NUCLEOTIDE SEQUENCE [LARGE SCALE GENOMIC DNA]</scope>
    <source>
        <strain evidence="2">cv. V14167</strain>
    </source>
</reference>
<keyword evidence="1" id="KW-1133">Transmembrane helix</keyword>
<dbReference type="PANTHER" id="PTHR31170:SF23">
    <property type="match status" value="1"/>
</dbReference>
<keyword evidence="2" id="KW-1185">Reference proteome</keyword>
<evidence type="ECO:0000256" key="1">
    <source>
        <dbReference type="SAM" id="Phobius"/>
    </source>
</evidence>
<keyword evidence="1" id="KW-0472">Membrane</keyword>
<name>A0A6P5MII3_ARADU</name>
<dbReference type="GeneID" id="110273839"/>
<dbReference type="RefSeq" id="XP_052107656.1">
    <property type="nucleotide sequence ID" value="XM_052251696.1"/>
</dbReference>
<proteinExistence type="predicted"/>
<dbReference type="RefSeq" id="XP_020982598.1">
    <property type="nucleotide sequence ID" value="XM_021126939.2"/>
</dbReference>
<sequence>MEDDESHKADDISIKINEMWEKAQPLHTDECCIYRVPHEIRKINEDAYTPKVVSIGPFHHGNEKLLKMEDHKRLYCKQFIERSKTNKLESFVNCVQELEQKIRDCYSDDIKLSKEEHIMVILVDCCFILEHLLLLGPDVSFRLPHLSHYLKYDLLLIENQVPFFVLEELYNLAFPSTSNPPLLTFTRYILPDGISPGNKDVGRIVHFTDLARKHLLLSSALSISECSRDGQVTHLDSATKLREAGVKFEVNEDSKCLLDLQLSGHTLKIPFFRVVDTTEVVLRNLLAFEQCHCLNEAYLTDYICVIDFLIDTDKDVDLLIKKGIIKNWLGDSNAVAKMFNGLAVNILTSNFNKKYSCILKGLNAFCEKPWNQKKASLKRDYCNTQWRTLASIAGIVLLLLTIVQTVFSILQVL</sequence>
<protein>
    <submittedName>
        <fullName evidence="3 4">UPF0481 protein At3g47200-like</fullName>
    </submittedName>
</protein>
<reference evidence="3 4" key="2">
    <citation type="submission" date="2025-04" db="UniProtKB">
        <authorList>
            <consortium name="RefSeq"/>
        </authorList>
    </citation>
    <scope>IDENTIFICATION</scope>
    <source>
        <tissue evidence="3 4">Whole plant</tissue>
    </source>
</reference>
<accession>A0A6P5MII3</accession>
<keyword evidence="1" id="KW-0812">Transmembrane</keyword>
<dbReference type="AlphaFoldDB" id="A0A6P5MII3"/>
<evidence type="ECO:0000313" key="2">
    <source>
        <dbReference type="Proteomes" id="UP000515211"/>
    </source>
</evidence>
<dbReference type="Pfam" id="PF03140">
    <property type="entry name" value="DUF247"/>
    <property type="match status" value="1"/>
</dbReference>
<dbReference type="InterPro" id="IPR004158">
    <property type="entry name" value="DUF247_pln"/>
</dbReference>
<dbReference type="PANTHER" id="PTHR31170">
    <property type="entry name" value="BNAC04G53230D PROTEIN"/>
    <property type="match status" value="1"/>
</dbReference>
<dbReference type="Proteomes" id="UP000515211">
    <property type="component" value="Chromosome 7"/>
</dbReference>
<dbReference type="KEGG" id="adu:110273839"/>
<organism evidence="2 3">
    <name type="scientific">Arachis duranensis</name>
    <name type="common">Wild peanut</name>
    <dbReference type="NCBI Taxonomy" id="130453"/>
    <lineage>
        <taxon>Eukaryota</taxon>
        <taxon>Viridiplantae</taxon>
        <taxon>Streptophyta</taxon>
        <taxon>Embryophyta</taxon>
        <taxon>Tracheophyta</taxon>
        <taxon>Spermatophyta</taxon>
        <taxon>Magnoliopsida</taxon>
        <taxon>eudicotyledons</taxon>
        <taxon>Gunneridae</taxon>
        <taxon>Pentapetalae</taxon>
        <taxon>rosids</taxon>
        <taxon>fabids</taxon>
        <taxon>Fabales</taxon>
        <taxon>Fabaceae</taxon>
        <taxon>Papilionoideae</taxon>
        <taxon>50 kb inversion clade</taxon>
        <taxon>dalbergioids sensu lato</taxon>
        <taxon>Dalbergieae</taxon>
        <taxon>Pterocarpus clade</taxon>
        <taxon>Arachis</taxon>
    </lineage>
</organism>